<evidence type="ECO:0008006" key="3">
    <source>
        <dbReference type="Google" id="ProtNLM"/>
    </source>
</evidence>
<protein>
    <recommendedName>
        <fullName evidence="3">HAT C-terminal dimerisation domain-containing protein</fullName>
    </recommendedName>
</protein>
<accession>A0A0D0A3P5</accession>
<dbReference type="AlphaFoldDB" id="A0A0D0A3P5"/>
<dbReference type="STRING" id="930992.A0A0D0A3P5"/>
<gene>
    <name evidence="1" type="ORF">CY34DRAFT_784253</name>
</gene>
<organism evidence="1 2">
    <name type="scientific">Suillus luteus UH-Slu-Lm8-n1</name>
    <dbReference type="NCBI Taxonomy" id="930992"/>
    <lineage>
        <taxon>Eukaryota</taxon>
        <taxon>Fungi</taxon>
        <taxon>Dikarya</taxon>
        <taxon>Basidiomycota</taxon>
        <taxon>Agaricomycotina</taxon>
        <taxon>Agaricomycetes</taxon>
        <taxon>Agaricomycetidae</taxon>
        <taxon>Boletales</taxon>
        <taxon>Suillineae</taxon>
        <taxon>Suillaceae</taxon>
        <taxon>Suillus</taxon>
    </lineage>
</organism>
<dbReference type="EMBL" id="KN835186">
    <property type="protein sequence ID" value="KIK44650.1"/>
    <property type="molecule type" value="Genomic_DNA"/>
</dbReference>
<dbReference type="OrthoDB" id="3226942at2759"/>
<evidence type="ECO:0000313" key="2">
    <source>
        <dbReference type="Proteomes" id="UP000054485"/>
    </source>
</evidence>
<dbReference type="InParanoid" id="A0A0D0A3P5"/>
<reference evidence="2" key="2">
    <citation type="submission" date="2015-01" db="EMBL/GenBank/DDBJ databases">
        <title>Evolutionary Origins and Diversification of the Mycorrhizal Mutualists.</title>
        <authorList>
            <consortium name="DOE Joint Genome Institute"/>
            <consortium name="Mycorrhizal Genomics Consortium"/>
            <person name="Kohler A."/>
            <person name="Kuo A."/>
            <person name="Nagy L.G."/>
            <person name="Floudas D."/>
            <person name="Copeland A."/>
            <person name="Barry K.W."/>
            <person name="Cichocki N."/>
            <person name="Veneault-Fourrey C."/>
            <person name="LaButti K."/>
            <person name="Lindquist E.A."/>
            <person name="Lipzen A."/>
            <person name="Lundell T."/>
            <person name="Morin E."/>
            <person name="Murat C."/>
            <person name="Riley R."/>
            <person name="Ohm R."/>
            <person name="Sun H."/>
            <person name="Tunlid A."/>
            <person name="Henrissat B."/>
            <person name="Grigoriev I.V."/>
            <person name="Hibbett D.S."/>
            <person name="Martin F."/>
        </authorList>
    </citation>
    <scope>NUCLEOTIDE SEQUENCE [LARGE SCALE GENOMIC DNA]</scope>
    <source>
        <strain evidence="2">UH-Slu-Lm8-n1</strain>
    </source>
</reference>
<dbReference type="SUPFAM" id="SSF53098">
    <property type="entry name" value="Ribonuclease H-like"/>
    <property type="match status" value="1"/>
</dbReference>
<reference evidence="1 2" key="1">
    <citation type="submission" date="2014-04" db="EMBL/GenBank/DDBJ databases">
        <authorList>
            <consortium name="DOE Joint Genome Institute"/>
            <person name="Kuo A."/>
            <person name="Ruytinx J."/>
            <person name="Rineau F."/>
            <person name="Colpaert J."/>
            <person name="Kohler A."/>
            <person name="Nagy L.G."/>
            <person name="Floudas D."/>
            <person name="Copeland A."/>
            <person name="Barry K.W."/>
            <person name="Cichocki N."/>
            <person name="Veneault-Fourrey C."/>
            <person name="LaButti K."/>
            <person name="Lindquist E.A."/>
            <person name="Lipzen A."/>
            <person name="Lundell T."/>
            <person name="Morin E."/>
            <person name="Murat C."/>
            <person name="Sun H."/>
            <person name="Tunlid A."/>
            <person name="Henrissat B."/>
            <person name="Grigoriev I.V."/>
            <person name="Hibbett D.S."/>
            <person name="Martin F."/>
            <person name="Nordberg H.P."/>
            <person name="Cantor M.N."/>
            <person name="Hua S.X."/>
        </authorList>
    </citation>
    <scope>NUCLEOTIDE SEQUENCE [LARGE SCALE GENOMIC DNA]</scope>
    <source>
        <strain evidence="1 2">UH-Slu-Lm8-n1</strain>
    </source>
</reference>
<proteinExistence type="predicted"/>
<name>A0A0D0A3P5_9AGAM</name>
<evidence type="ECO:0000313" key="1">
    <source>
        <dbReference type="EMBL" id="KIK44650.1"/>
    </source>
</evidence>
<sequence length="515" mass="57579">MDTESVHVQQEEIDRLKARNQHTLLLDGWEDLLKRSLYGSVAVEVKQLPVVLALEDMTGSRAVTTDNPTIMQSFCRKFQESYFWVLTFPCFLHSLNTLIGEICSFPLMKQTVLKSTCIVNFFNSSHYWGGQLNGEAKKQGINRKMKQNCESRFYALILQSMSVLAYWSPLSHTCLCPDAQKRTNNQTPVAPAVIATLVKTVKFLIDAIGNLESREATLADCMLELIRCARQMSQLELDADDDDTGFWMHAKSVFNRRFHAINTELHSLALFLHPMCQKLAVMDASKGRPFEFMVKTALAVAKQWRWGEQKAKLLVNDLKAYNLCRAPFSGGQVDGLAWWESLAVSAEGHPLKALAITLLSIVPHAADVERLFSDMGSTQSPKRCNLSKAVVNGKPIRHRHAHMHTNAQPGINSEVAADLKVNFAWAPPLAAQTQNIDDNLAGPESISLDEIDTAFAQLECKKDVIEREPVDGNEVLEGQVYDFVALEHVDHGIEHTSRNDGQWDVDVLMSSNGVS</sequence>
<keyword evidence="2" id="KW-1185">Reference proteome</keyword>
<dbReference type="HOGENOM" id="CLU_033558_0_0_1"/>
<dbReference type="Proteomes" id="UP000054485">
    <property type="component" value="Unassembled WGS sequence"/>
</dbReference>
<dbReference type="InterPro" id="IPR012337">
    <property type="entry name" value="RNaseH-like_sf"/>
</dbReference>